<reference evidence="1" key="1">
    <citation type="journal article" date="2015" name="Nature">
        <title>Complex archaea that bridge the gap between prokaryotes and eukaryotes.</title>
        <authorList>
            <person name="Spang A."/>
            <person name="Saw J.H."/>
            <person name="Jorgensen S.L."/>
            <person name="Zaremba-Niedzwiedzka K."/>
            <person name="Martijn J."/>
            <person name="Lind A.E."/>
            <person name="van Eijk R."/>
            <person name="Schleper C."/>
            <person name="Guy L."/>
            <person name="Ettema T.J."/>
        </authorList>
    </citation>
    <scope>NUCLEOTIDE SEQUENCE</scope>
</reference>
<accession>A0A0F9D1K9</accession>
<gene>
    <name evidence="1" type="ORF">LCGC14_2600610</name>
</gene>
<sequence>MKNEIENLKMQVEVLKKKKQYFEEKNKLIHIS</sequence>
<dbReference type="EMBL" id="LAZR01043900">
    <property type="protein sequence ID" value="KKL05983.1"/>
    <property type="molecule type" value="Genomic_DNA"/>
</dbReference>
<comment type="caution">
    <text evidence="1">The sequence shown here is derived from an EMBL/GenBank/DDBJ whole genome shotgun (WGS) entry which is preliminary data.</text>
</comment>
<proteinExistence type="predicted"/>
<evidence type="ECO:0000313" key="1">
    <source>
        <dbReference type="EMBL" id="KKL05983.1"/>
    </source>
</evidence>
<organism evidence="1">
    <name type="scientific">marine sediment metagenome</name>
    <dbReference type="NCBI Taxonomy" id="412755"/>
    <lineage>
        <taxon>unclassified sequences</taxon>
        <taxon>metagenomes</taxon>
        <taxon>ecological metagenomes</taxon>
    </lineage>
</organism>
<protein>
    <submittedName>
        <fullName evidence="1">Uncharacterized protein</fullName>
    </submittedName>
</protein>
<name>A0A0F9D1K9_9ZZZZ</name>
<dbReference type="AlphaFoldDB" id="A0A0F9D1K9"/>
<feature type="non-terminal residue" evidence="1">
    <location>
        <position position="32"/>
    </location>
</feature>